<evidence type="ECO:0000313" key="1">
    <source>
        <dbReference type="EMBL" id="KAH7308969.1"/>
    </source>
</evidence>
<gene>
    <name evidence="1" type="ORF">B0I35DRAFT_453560</name>
</gene>
<name>A0A8K0SG48_9HYPO</name>
<keyword evidence="2" id="KW-1185">Reference proteome</keyword>
<dbReference type="OrthoDB" id="5068804at2759"/>
<accession>A0A8K0SG48</accession>
<comment type="caution">
    <text evidence="1">The sequence shown here is derived from an EMBL/GenBank/DDBJ whole genome shotgun (WGS) entry which is preliminary data.</text>
</comment>
<protein>
    <submittedName>
        <fullName evidence="1">Uncharacterized protein</fullName>
    </submittedName>
</protein>
<reference evidence="1" key="1">
    <citation type="journal article" date="2021" name="Nat. Commun.">
        <title>Genetic determinants of endophytism in the Arabidopsis root mycobiome.</title>
        <authorList>
            <person name="Mesny F."/>
            <person name="Miyauchi S."/>
            <person name="Thiergart T."/>
            <person name="Pickel B."/>
            <person name="Atanasova L."/>
            <person name="Karlsson M."/>
            <person name="Huettel B."/>
            <person name="Barry K.W."/>
            <person name="Haridas S."/>
            <person name="Chen C."/>
            <person name="Bauer D."/>
            <person name="Andreopoulos W."/>
            <person name="Pangilinan J."/>
            <person name="LaButti K."/>
            <person name="Riley R."/>
            <person name="Lipzen A."/>
            <person name="Clum A."/>
            <person name="Drula E."/>
            <person name="Henrissat B."/>
            <person name="Kohler A."/>
            <person name="Grigoriev I.V."/>
            <person name="Martin F.M."/>
            <person name="Hacquard S."/>
        </authorList>
    </citation>
    <scope>NUCLEOTIDE SEQUENCE</scope>
    <source>
        <strain evidence="1">MPI-CAGE-CH-0235</strain>
    </source>
</reference>
<evidence type="ECO:0000313" key="2">
    <source>
        <dbReference type="Proteomes" id="UP000813444"/>
    </source>
</evidence>
<dbReference type="Proteomes" id="UP000813444">
    <property type="component" value="Unassembled WGS sequence"/>
</dbReference>
<sequence length="194" mass="21973">MNDDPTPFASAEGLGFFRVNVADYPVSRPIKRALDTFFEWFGLGLYKTFGARAGDYNFRKTRSASDVDCLIIHLLTKGSRVTCWKGSHVKPLPHMEGENNLWLVPRAALRRIPDIAPMEATFEEGGFMIRDPGTVVEISKGHAITFAVGRKEVLRKSWKPMKMPRSKELEDEVALLHDRNVGVNIEYLEEDPHT</sequence>
<organism evidence="1 2">
    <name type="scientific">Stachybotrys elegans</name>
    <dbReference type="NCBI Taxonomy" id="80388"/>
    <lineage>
        <taxon>Eukaryota</taxon>
        <taxon>Fungi</taxon>
        <taxon>Dikarya</taxon>
        <taxon>Ascomycota</taxon>
        <taxon>Pezizomycotina</taxon>
        <taxon>Sordariomycetes</taxon>
        <taxon>Hypocreomycetidae</taxon>
        <taxon>Hypocreales</taxon>
        <taxon>Stachybotryaceae</taxon>
        <taxon>Stachybotrys</taxon>
    </lineage>
</organism>
<dbReference type="EMBL" id="JAGPNK010000014">
    <property type="protein sequence ID" value="KAH7308969.1"/>
    <property type="molecule type" value="Genomic_DNA"/>
</dbReference>
<dbReference type="AlphaFoldDB" id="A0A8K0SG48"/>
<proteinExistence type="predicted"/>